<organism evidence="1 2">
    <name type="scientific">Fusibacter paucivorans</name>
    <dbReference type="NCBI Taxonomy" id="76009"/>
    <lineage>
        <taxon>Bacteria</taxon>
        <taxon>Bacillati</taxon>
        <taxon>Bacillota</taxon>
        <taxon>Clostridia</taxon>
        <taxon>Eubacteriales</taxon>
        <taxon>Eubacteriales Family XII. Incertae Sedis</taxon>
        <taxon>Fusibacter</taxon>
    </lineage>
</organism>
<dbReference type="InterPro" id="IPR035093">
    <property type="entry name" value="RelE/ParE_toxin_dom_sf"/>
</dbReference>
<comment type="caution">
    <text evidence="1">The sequence shown here is derived from an EMBL/GenBank/DDBJ whole genome shotgun (WGS) entry which is preliminary data.</text>
</comment>
<evidence type="ECO:0000313" key="2">
    <source>
        <dbReference type="Proteomes" id="UP000746471"/>
    </source>
</evidence>
<dbReference type="RefSeq" id="WP_213238722.1">
    <property type="nucleotide sequence ID" value="NZ_JAHBCL010000089.1"/>
</dbReference>
<proteinExistence type="predicted"/>
<dbReference type="SUPFAM" id="SSF143011">
    <property type="entry name" value="RelE-like"/>
    <property type="match status" value="1"/>
</dbReference>
<dbReference type="Proteomes" id="UP000746471">
    <property type="component" value="Unassembled WGS sequence"/>
</dbReference>
<reference evidence="1 2" key="1">
    <citation type="submission" date="2021-05" db="EMBL/GenBank/DDBJ databases">
        <title>Fusibacter ferrireducens sp. nov., an anaerobic, sulfur- and Fe-reducing bacterium isolated from the mangrove sediment.</title>
        <authorList>
            <person name="Qiu D."/>
        </authorList>
    </citation>
    <scope>NUCLEOTIDE SEQUENCE [LARGE SCALE GENOMIC DNA]</scope>
    <source>
        <strain evidence="1 2">DSM 12116</strain>
    </source>
</reference>
<protein>
    <submittedName>
        <fullName evidence="1">Type II toxin-antitoxin system RelE/ParE family toxin</fullName>
    </submittedName>
</protein>
<accession>A0ABS5PV42</accession>
<gene>
    <name evidence="1" type="ORF">KHM83_19550</name>
</gene>
<dbReference type="Pfam" id="PF05973">
    <property type="entry name" value="Gp49"/>
    <property type="match status" value="1"/>
</dbReference>
<keyword evidence="2" id="KW-1185">Reference proteome</keyword>
<sequence>MFIIEFYSNNNHSPLFDFLNSIPKKDAAKIYKEIDMLQEFGLSLGMPYIKKLSDTNGLWELRVKHSTNNYRVFYFTVKNSKIIMLNGFLKKTQKTPKKELDRAVTYMNDYLERNDNHEI</sequence>
<name>A0ABS5PV42_9FIRM</name>
<dbReference type="InterPro" id="IPR009241">
    <property type="entry name" value="HigB-like"/>
</dbReference>
<evidence type="ECO:0000313" key="1">
    <source>
        <dbReference type="EMBL" id="MBS7528867.1"/>
    </source>
</evidence>
<dbReference type="EMBL" id="JAHBCL010000089">
    <property type="protein sequence ID" value="MBS7528867.1"/>
    <property type="molecule type" value="Genomic_DNA"/>
</dbReference>
<dbReference type="Gene3D" id="3.30.2310.20">
    <property type="entry name" value="RelE-like"/>
    <property type="match status" value="1"/>
</dbReference>